<feature type="compositionally biased region" description="Basic and acidic residues" evidence="1">
    <location>
        <begin position="667"/>
        <end position="681"/>
    </location>
</feature>
<organism evidence="3 4">
    <name type="scientific">Wickerhamomyces anomalus (strain ATCC 58044 / CBS 1984 / NCYC 433 / NRRL Y-366-8)</name>
    <name type="common">Yeast</name>
    <name type="synonym">Hansenula anomala</name>
    <dbReference type="NCBI Taxonomy" id="683960"/>
    <lineage>
        <taxon>Eukaryota</taxon>
        <taxon>Fungi</taxon>
        <taxon>Dikarya</taxon>
        <taxon>Ascomycota</taxon>
        <taxon>Saccharomycotina</taxon>
        <taxon>Saccharomycetes</taxon>
        <taxon>Phaffomycetales</taxon>
        <taxon>Wickerhamomycetaceae</taxon>
        <taxon>Wickerhamomyces</taxon>
    </lineage>
</organism>
<feature type="region of interest" description="Disordered" evidence="1">
    <location>
        <begin position="454"/>
        <end position="522"/>
    </location>
</feature>
<evidence type="ECO:0000313" key="3">
    <source>
        <dbReference type="EMBL" id="ODQ58486.1"/>
    </source>
</evidence>
<dbReference type="RefSeq" id="XP_019037693.1">
    <property type="nucleotide sequence ID" value="XM_019185095.1"/>
</dbReference>
<dbReference type="Proteomes" id="UP000094112">
    <property type="component" value="Unassembled WGS sequence"/>
</dbReference>
<evidence type="ECO:0000256" key="1">
    <source>
        <dbReference type="SAM" id="MobiDB-lite"/>
    </source>
</evidence>
<dbReference type="GO" id="GO:0005935">
    <property type="term" value="C:cellular bud neck"/>
    <property type="evidence" value="ECO:0007669"/>
    <property type="project" value="TreeGrafter"/>
</dbReference>
<feature type="compositionally biased region" description="Low complexity" evidence="1">
    <location>
        <begin position="962"/>
        <end position="977"/>
    </location>
</feature>
<dbReference type="GeneID" id="30202341"/>
<proteinExistence type="predicted"/>
<feature type="compositionally biased region" description="Low complexity" evidence="1">
    <location>
        <begin position="1078"/>
        <end position="1104"/>
    </location>
</feature>
<accession>A0A1E3NZ55</accession>
<dbReference type="STRING" id="683960.A0A1E3NZ55"/>
<feature type="compositionally biased region" description="Polar residues" evidence="1">
    <location>
        <begin position="891"/>
        <end position="900"/>
    </location>
</feature>
<dbReference type="InterPro" id="IPR012965">
    <property type="entry name" value="Msb1/Mug8_dom"/>
</dbReference>
<evidence type="ECO:0000313" key="4">
    <source>
        <dbReference type="Proteomes" id="UP000094112"/>
    </source>
</evidence>
<dbReference type="InterPro" id="IPR037508">
    <property type="entry name" value="Msb1/Mug8"/>
</dbReference>
<evidence type="ECO:0000259" key="2">
    <source>
        <dbReference type="Pfam" id="PF08101"/>
    </source>
</evidence>
<dbReference type="PANTHER" id="PTHR28093">
    <property type="entry name" value="MORPHOGENESIS-RELATED PROTEIN MSB1"/>
    <property type="match status" value="1"/>
</dbReference>
<feature type="compositionally biased region" description="Pro residues" evidence="1">
    <location>
        <begin position="1218"/>
        <end position="1239"/>
    </location>
</feature>
<feature type="region of interest" description="Disordered" evidence="1">
    <location>
        <begin position="622"/>
        <end position="681"/>
    </location>
</feature>
<feature type="domain" description="Meiotically up-regulated protein Msb1/Mug8" evidence="2">
    <location>
        <begin position="53"/>
        <end position="448"/>
    </location>
</feature>
<dbReference type="GO" id="GO:0005934">
    <property type="term" value="C:cellular bud tip"/>
    <property type="evidence" value="ECO:0007669"/>
    <property type="project" value="TreeGrafter"/>
</dbReference>
<feature type="compositionally biased region" description="Polar residues" evidence="1">
    <location>
        <begin position="944"/>
        <end position="961"/>
    </location>
</feature>
<sequence>MTATISHSAQFEANGKKQSNSPTKVPNKYLVNKPLPIPSSSNQGADGDTFVHEFNRNDVRELIHTITQELKIKGNKTPLVILAFRPKVDDSKLSFFLTQVFPNGTKPAPINVIERAVKNTDEFTLMAALKYLWTRLPMNSIIGWDAYETFKKLEAKSDYPKKAFLEFMPQCLTSPAHASIVYDFLDLLVSLSANAKENQLSGRKISKMAGIWAFHGPPNSANLTKSRLDPTENSFREGLRDWLPAADAMFHMLLSFLRSMLPDDHNTKLQLPRTLQALLASNSYPPPDLTYSSSTLVSVPLVTIRSSSLSRSPIELLNKIPKVLRFDNPNDFEAKEDYALLKSLCKNDANILNKLSNESRRIIGLLCKKADESNLNAGWPEYNPPANLLQKQTEVLVSRVSIDDYFIWTWMSSMSFEETAAKKKLFGRSLISEFVFDGFKKWIIVEEQNIESSFRNHEPPLPEKPKSQKRNVSGPQPHYTSLLGDEPLPAAKPRSKPRVLQESLVPNGIQPPVRKTSSSLSPKLGFLKPLKKFHHNQNEENAKPLPQPGLNPQHHKPLPEERLQHWESPEKVESLPEIETNQYRLSIPLDSFGFDDDYEQQKPAQDSFYHSQQHQNYPYATTNEYHTTAPPRRSEQYQESPTYYDHDNRYNTTNQYDPQSYNAYGESEYRNLRPRSPNRDVARETRNAIETFEAPSSPHKENGLQNGSIEDLTKMVSQLAYQVNQVESKIDGGASRQGSPVRELPSLNKHDHHAQPSDATVSSCESSSTVSKPRRKPPQENNGYKDNGPQNDYDYSHHYQQQQPPPAVYGTQTPQVPMGNTNRYSTAESFSNISRRSDHSPIRQHQPPTPLSKNDHEGRLRSAVTSDNTERDSFYSATQSIDHAQADLRESTPTTNPTSDDYQDAEDKIINDEIKRFSGASQKRYPESIIETYAAPSVHHGTDSDGSTFTSPTKSNQSPYQNKRYSNPSSSPNRLPNIPEPLDTSDIHYIPEPTVDSGIPIPTPSPPRSPIKNISPARGYEKDQKVAAVQYNGSNSSLQVPANNYAQSAESFNNQFDARRYSPDNRSYNSQNSDERSSIPSRQSRSQQVPGASTSSQSLNSNSNYQPKGLESQSYTAPQHYSTPQRQKAPPATSPYRVSPPGQQQYSNQVSHQQMYKSPPPKGPGNFGTPSPGHGSNLSVPQSAPPPRQRSPRGMPIGAQRPQSVSPARSQGFSRSHQPPPQGYYPPPPQGYYPPPPQGYPGYGAPPQGYPPQGYYPPPPQGYYPPPPQGYGYPPAPGFSHQPSPPPPANSTNAATNGASEYAIGHLPTAGGVNKLHRVNKTDKKNLRNALTQGDFGI</sequence>
<feature type="compositionally biased region" description="Low complexity" evidence="1">
    <location>
        <begin position="1290"/>
        <end position="1299"/>
    </location>
</feature>
<feature type="region of interest" description="Disordered" evidence="1">
    <location>
        <begin position="935"/>
        <end position="1022"/>
    </location>
</feature>
<name>A0A1E3NZ55_WICAA</name>
<feature type="region of interest" description="Disordered" evidence="1">
    <location>
        <begin position="1"/>
        <end position="27"/>
    </location>
</feature>
<feature type="compositionally biased region" description="Polar residues" evidence="1">
    <location>
        <begin position="650"/>
        <end position="662"/>
    </location>
</feature>
<reference evidence="3 4" key="1">
    <citation type="journal article" date="2016" name="Proc. Natl. Acad. Sci. U.S.A.">
        <title>Comparative genomics of biotechnologically important yeasts.</title>
        <authorList>
            <person name="Riley R."/>
            <person name="Haridas S."/>
            <person name="Wolfe K.H."/>
            <person name="Lopes M.R."/>
            <person name="Hittinger C.T."/>
            <person name="Goeker M."/>
            <person name="Salamov A.A."/>
            <person name="Wisecaver J.H."/>
            <person name="Long T.M."/>
            <person name="Calvey C.H."/>
            <person name="Aerts A.L."/>
            <person name="Barry K.W."/>
            <person name="Choi C."/>
            <person name="Clum A."/>
            <person name="Coughlan A.Y."/>
            <person name="Deshpande S."/>
            <person name="Douglass A.P."/>
            <person name="Hanson S.J."/>
            <person name="Klenk H.-P."/>
            <person name="LaButti K.M."/>
            <person name="Lapidus A."/>
            <person name="Lindquist E.A."/>
            <person name="Lipzen A.M."/>
            <person name="Meier-Kolthoff J.P."/>
            <person name="Ohm R.A."/>
            <person name="Otillar R.P."/>
            <person name="Pangilinan J.L."/>
            <person name="Peng Y."/>
            <person name="Rokas A."/>
            <person name="Rosa C.A."/>
            <person name="Scheuner C."/>
            <person name="Sibirny A.A."/>
            <person name="Slot J.C."/>
            <person name="Stielow J.B."/>
            <person name="Sun H."/>
            <person name="Kurtzman C.P."/>
            <person name="Blackwell M."/>
            <person name="Grigoriev I.V."/>
            <person name="Jeffries T.W."/>
        </authorList>
    </citation>
    <scope>NUCLEOTIDE SEQUENCE [LARGE SCALE GENOMIC DNA]</scope>
    <source>
        <strain evidence="4">ATCC 58044 / CBS 1984 / NCYC 433 / NRRL Y-366-8</strain>
    </source>
</reference>
<dbReference type="CDD" id="cd04401">
    <property type="entry name" value="RhoGAP_fMSB1"/>
    <property type="match status" value="1"/>
</dbReference>
<dbReference type="Pfam" id="PF08101">
    <property type="entry name" value="Msb1-Mug8_dom"/>
    <property type="match status" value="1"/>
</dbReference>
<feature type="compositionally biased region" description="Low complexity" evidence="1">
    <location>
        <begin position="757"/>
        <end position="771"/>
    </location>
</feature>
<dbReference type="EMBL" id="KV454212">
    <property type="protein sequence ID" value="ODQ58486.1"/>
    <property type="molecule type" value="Genomic_DNA"/>
</dbReference>
<feature type="compositionally biased region" description="Basic and acidic residues" evidence="1">
    <location>
        <begin position="454"/>
        <end position="466"/>
    </location>
</feature>
<protein>
    <recommendedName>
        <fullName evidence="2">Meiotically up-regulated protein Msb1/Mug8 domain-containing protein</fullName>
    </recommendedName>
</protein>
<gene>
    <name evidence="3" type="ORF">WICANDRAFT_80621</name>
</gene>
<feature type="compositionally biased region" description="Polar residues" evidence="1">
    <location>
        <begin position="810"/>
        <end position="834"/>
    </location>
</feature>
<feature type="region of interest" description="Disordered" evidence="1">
    <location>
        <begin position="731"/>
        <end position="905"/>
    </location>
</feature>
<feature type="compositionally biased region" description="Polar residues" evidence="1">
    <location>
        <begin position="1"/>
        <end position="24"/>
    </location>
</feature>
<dbReference type="OrthoDB" id="3362494at2759"/>
<feature type="compositionally biased region" description="Polar residues" evidence="1">
    <location>
        <begin position="779"/>
        <end position="790"/>
    </location>
</feature>
<feature type="compositionally biased region" description="Low complexity" evidence="1">
    <location>
        <begin position="1143"/>
        <end position="1154"/>
    </location>
</feature>
<feature type="region of interest" description="Disordered" evidence="1">
    <location>
        <begin position="1058"/>
        <end position="1299"/>
    </location>
</feature>
<keyword evidence="4" id="KW-1185">Reference proteome</keyword>
<feature type="compositionally biased region" description="Polar residues" evidence="1">
    <location>
        <begin position="1201"/>
        <end position="1217"/>
    </location>
</feature>
<feature type="compositionally biased region" description="Polar residues" evidence="1">
    <location>
        <begin position="1111"/>
        <end position="1126"/>
    </location>
</feature>
<feature type="compositionally biased region" description="Pro residues" evidence="1">
    <location>
        <begin position="1248"/>
        <end position="1289"/>
    </location>
</feature>
<dbReference type="PANTHER" id="PTHR28093:SF1">
    <property type="entry name" value="MORPHOGENESIS-RELATED PROTEIN MSB1"/>
    <property type="match status" value="1"/>
</dbReference>